<organism evidence="1 2">
    <name type="scientific">Tanacetum coccineum</name>
    <dbReference type="NCBI Taxonomy" id="301880"/>
    <lineage>
        <taxon>Eukaryota</taxon>
        <taxon>Viridiplantae</taxon>
        <taxon>Streptophyta</taxon>
        <taxon>Embryophyta</taxon>
        <taxon>Tracheophyta</taxon>
        <taxon>Spermatophyta</taxon>
        <taxon>Magnoliopsida</taxon>
        <taxon>eudicotyledons</taxon>
        <taxon>Gunneridae</taxon>
        <taxon>Pentapetalae</taxon>
        <taxon>asterids</taxon>
        <taxon>campanulids</taxon>
        <taxon>Asterales</taxon>
        <taxon>Asteraceae</taxon>
        <taxon>Asteroideae</taxon>
        <taxon>Anthemideae</taxon>
        <taxon>Anthemidinae</taxon>
        <taxon>Tanacetum</taxon>
    </lineage>
</organism>
<keyword evidence="2" id="KW-1185">Reference proteome</keyword>
<accession>A0ABQ5I5T4</accession>
<gene>
    <name evidence="1" type="ORF">Tco_1091009</name>
</gene>
<reference evidence="1" key="1">
    <citation type="journal article" date="2022" name="Int. J. Mol. Sci.">
        <title>Draft Genome of Tanacetum Coccineum: Genomic Comparison of Closely Related Tanacetum-Family Plants.</title>
        <authorList>
            <person name="Yamashiro T."/>
            <person name="Shiraishi A."/>
            <person name="Nakayama K."/>
            <person name="Satake H."/>
        </authorList>
    </citation>
    <scope>NUCLEOTIDE SEQUENCE</scope>
</reference>
<dbReference type="EMBL" id="BQNB010020393">
    <property type="protein sequence ID" value="GJT95491.1"/>
    <property type="molecule type" value="Genomic_DNA"/>
</dbReference>
<evidence type="ECO:0000313" key="1">
    <source>
        <dbReference type="EMBL" id="GJT95491.1"/>
    </source>
</evidence>
<reference evidence="1" key="2">
    <citation type="submission" date="2022-01" db="EMBL/GenBank/DDBJ databases">
        <authorList>
            <person name="Yamashiro T."/>
            <person name="Shiraishi A."/>
            <person name="Satake H."/>
            <person name="Nakayama K."/>
        </authorList>
    </citation>
    <scope>NUCLEOTIDE SEQUENCE</scope>
</reference>
<name>A0ABQ5I5T4_9ASTR</name>
<dbReference type="Proteomes" id="UP001151760">
    <property type="component" value="Unassembled WGS sequence"/>
</dbReference>
<comment type="caution">
    <text evidence="1">The sequence shown here is derived from an EMBL/GenBank/DDBJ whole genome shotgun (WGS) entry which is preliminary data.</text>
</comment>
<proteinExistence type="predicted"/>
<protein>
    <submittedName>
        <fullName evidence="1">Uncharacterized protein</fullName>
    </submittedName>
</protein>
<sequence>MDKKISTLWNASLRIQEELDNNHQAHNKLPKRLIGMWSKLTPLGLVKEKSMLEPLKLCTSDMFHHYGSCTVKMRKTRKMARNQGHYKSDCPKLKNRNLGKPKLGGSGTMEWCFAFRREEKPIKTLTTFEDEIEA</sequence>
<evidence type="ECO:0000313" key="2">
    <source>
        <dbReference type="Proteomes" id="UP001151760"/>
    </source>
</evidence>